<feature type="compositionally biased region" description="Polar residues" evidence="1">
    <location>
        <begin position="103"/>
        <end position="116"/>
    </location>
</feature>
<sequence>LRDPLDIPATSRLHPIHSPSEVTTQGHSRVGPRENRTPAPPAISSAPFTTRLANWWPVHAGHTAPPIVDVPLAQGTQRYATAGGPKQQDEDLVQDEYLDDDPPSQNLKSQQSTAAAPTNAGEHGSDRSCFCF</sequence>
<dbReference type="InParanoid" id="A0A1B7N2K4"/>
<keyword evidence="3" id="KW-1185">Reference proteome</keyword>
<evidence type="ECO:0000313" key="2">
    <source>
        <dbReference type="EMBL" id="OAX39076.1"/>
    </source>
</evidence>
<evidence type="ECO:0000256" key="1">
    <source>
        <dbReference type="SAM" id="MobiDB-lite"/>
    </source>
</evidence>
<feature type="region of interest" description="Disordered" evidence="1">
    <location>
        <begin position="1"/>
        <end position="46"/>
    </location>
</feature>
<organism evidence="2 3">
    <name type="scientific">Rhizopogon vinicolor AM-OR11-026</name>
    <dbReference type="NCBI Taxonomy" id="1314800"/>
    <lineage>
        <taxon>Eukaryota</taxon>
        <taxon>Fungi</taxon>
        <taxon>Dikarya</taxon>
        <taxon>Basidiomycota</taxon>
        <taxon>Agaricomycotina</taxon>
        <taxon>Agaricomycetes</taxon>
        <taxon>Agaricomycetidae</taxon>
        <taxon>Boletales</taxon>
        <taxon>Suillineae</taxon>
        <taxon>Rhizopogonaceae</taxon>
        <taxon>Rhizopogon</taxon>
    </lineage>
</organism>
<name>A0A1B7N2K4_9AGAM</name>
<dbReference type="Proteomes" id="UP000092154">
    <property type="component" value="Unassembled WGS sequence"/>
</dbReference>
<protein>
    <submittedName>
        <fullName evidence="2">Uncharacterized protein</fullName>
    </submittedName>
</protein>
<feature type="region of interest" description="Disordered" evidence="1">
    <location>
        <begin position="76"/>
        <end position="132"/>
    </location>
</feature>
<dbReference type="EMBL" id="KV448263">
    <property type="protein sequence ID" value="OAX39076.1"/>
    <property type="molecule type" value="Genomic_DNA"/>
</dbReference>
<dbReference type="STRING" id="1314800.A0A1B7N2K4"/>
<reference evidence="2 3" key="1">
    <citation type="submission" date="2016-06" db="EMBL/GenBank/DDBJ databases">
        <title>Comparative genomics of the ectomycorrhizal sister species Rhizopogon vinicolor and Rhizopogon vesiculosus (Basidiomycota: Boletales) reveals a divergence of the mating type B locus.</title>
        <authorList>
            <consortium name="DOE Joint Genome Institute"/>
            <person name="Mujic A.B."/>
            <person name="Kuo A."/>
            <person name="Tritt A."/>
            <person name="Lipzen A."/>
            <person name="Chen C."/>
            <person name="Johnson J."/>
            <person name="Sharma A."/>
            <person name="Barry K."/>
            <person name="Grigoriev I.V."/>
            <person name="Spatafora J.W."/>
        </authorList>
    </citation>
    <scope>NUCLEOTIDE SEQUENCE [LARGE SCALE GENOMIC DNA]</scope>
    <source>
        <strain evidence="2 3">AM-OR11-026</strain>
    </source>
</reference>
<dbReference type="OrthoDB" id="2691712at2759"/>
<proteinExistence type="predicted"/>
<gene>
    <name evidence="2" type="ORF">K503DRAFT_112036</name>
</gene>
<dbReference type="AlphaFoldDB" id="A0A1B7N2K4"/>
<evidence type="ECO:0000313" key="3">
    <source>
        <dbReference type="Proteomes" id="UP000092154"/>
    </source>
</evidence>
<feature type="non-terminal residue" evidence="2">
    <location>
        <position position="1"/>
    </location>
</feature>
<feature type="compositionally biased region" description="Acidic residues" evidence="1">
    <location>
        <begin position="90"/>
        <end position="102"/>
    </location>
</feature>
<accession>A0A1B7N2K4</accession>